<dbReference type="AlphaFoldDB" id="A0A4P6KXY1"/>
<accession>A0A4P6KXY1</accession>
<evidence type="ECO:0000313" key="4">
    <source>
        <dbReference type="Proteomes" id="UP000290637"/>
    </source>
</evidence>
<feature type="region of interest" description="Disordered" evidence="1">
    <location>
        <begin position="37"/>
        <end position="108"/>
    </location>
</feature>
<keyword evidence="2" id="KW-0472">Membrane</keyword>
<dbReference type="EMBL" id="CP035913">
    <property type="protein sequence ID" value="QBE63890.1"/>
    <property type="molecule type" value="Genomic_DNA"/>
</dbReference>
<evidence type="ECO:0000256" key="1">
    <source>
        <dbReference type="SAM" id="MobiDB-lite"/>
    </source>
</evidence>
<feature type="transmembrane region" description="Helical" evidence="2">
    <location>
        <begin position="15"/>
        <end position="34"/>
    </location>
</feature>
<protein>
    <submittedName>
        <fullName evidence="3">Uncharacterized protein</fullName>
    </submittedName>
</protein>
<keyword evidence="4" id="KW-1185">Reference proteome</keyword>
<evidence type="ECO:0000313" key="3">
    <source>
        <dbReference type="EMBL" id="QBE63890.1"/>
    </source>
</evidence>
<dbReference type="KEGG" id="plue:EWM63_13570"/>
<proteinExistence type="predicted"/>
<dbReference type="Proteomes" id="UP000290637">
    <property type="component" value="Chromosome"/>
</dbReference>
<keyword evidence="2" id="KW-1133">Transmembrane helix</keyword>
<dbReference type="RefSeq" id="WP_130187011.1">
    <property type="nucleotide sequence ID" value="NZ_CP035913.1"/>
</dbReference>
<feature type="compositionally biased region" description="Basic and acidic residues" evidence="1">
    <location>
        <begin position="69"/>
        <end position="86"/>
    </location>
</feature>
<keyword evidence="2" id="KW-0812">Transmembrane</keyword>
<organism evidence="3 4">
    <name type="scientific">Pseudoduganella lutea</name>
    <dbReference type="NCBI Taxonomy" id="321985"/>
    <lineage>
        <taxon>Bacteria</taxon>
        <taxon>Pseudomonadati</taxon>
        <taxon>Pseudomonadota</taxon>
        <taxon>Betaproteobacteria</taxon>
        <taxon>Burkholderiales</taxon>
        <taxon>Oxalobacteraceae</taxon>
        <taxon>Telluria group</taxon>
        <taxon>Pseudoduganella</taxon>
    </lineage>
</organism>
<gene>
    <name evidence="3" type="ORF">EWM63_13570</name>
</gene>
<sequence length="208" mass="22578">MQQTLTYPDRPRRGGLVAGIAVSILLHALLLSMLRAPSAPPAQPDERRWAQPLTIRLVPPTRPPPPPEPVRRAEPPARQARAKEPASRPAPIRATPERGAPDTEAPPVMTVVPAEPTEAAPADNAPRFDPDAARSAARAMANDLNPPATNWAAEKLNRGKEWQETKEQRLGRHIENSARPDCKTAYSGAGLLAPLIMLMDKKDSGCKF</sequence>
<reference evidence="3 4" key="1">
    <citation type="submission" date="2019-02" db="EMBL/GenBank/DDBJ databases">
        <title>Draft Genome Sequences of Six Type Strains of the Genus Massilia.</title>
        <authorList>
            <person name="Miess H."/>
            <person name="Frediansyhah A."/>
            <person name="Gross H."/>
        </authorList>
    </citation>
    <scope>NUCLEOTIDE SEQUENCE [LARGE SCALE GENOMIC DNA]</scope>
    <source>
        <strain evidence="3 4">DSM 17473</strain>
    </source>
</reference>
<name>A0A4P6KXY1_9BURK</name>
<dbReference type="OrthoDB" id="8703226at2"/>
<evidence type="ECO:0000256" key="2">
    <source>
        <dbReference type="SAM" id="Phobius"/>
    </source>
</evidence>